<organism evidence="2 3">
    <name type="scientific">Kitasatospora terrestris</name>
    <dbReference type="NCBI Taxonomy" id="258051"/>
    <lineage>
        <taxon>Bacteria</taxon>
        <taxon>Bacillati</taxon>
        <taxon>Actinomycetota</taxon>
        <taxon>Actinomycetes</taxon>
        <taxon>Kitasatosporales</taxon>
        <taxon>Streptomycetaceae</taxon>
        <taxon>Kitasatospora</taxon>
    </lineage>
</organism>
<evidence type="ECO:0000313" key="3">
    <source>
        <dbReference type="Proteomes" id="UP001501752"/>
    </source>
</evidence>
<feature type="transmembrane region" description="Helical" evidence="1">
    <location>
        <begin position="24"/>
        <end position="47"/>
    </location>
</feature>
<protein>
    <submittedName>
        <fullName evidence="2">Uncharacterized protein</fullName>
    </submittedName>
</protein>
<accession>A0ABP9DWK1</accession>
<keyword evidence="1" id="KW-0472">Membrane</keyword>
<comment type="caution">
    <text evidence="2">The sequence shown here is derived from an EMBL/GenBank/DDBJ whole genome shotgun (WGS) entry which is preliminary data.</text>
</comment>
<proteinExistence type="predicted"/>
<evidence type="ECO:0000256" key="1">
    <source>
        <dbReference type="SAM" id="Phobius"/>
    </source>
</evidence>
<evidence type="ECO:0000313" key="2">
    <source>
        <dbReference type="EMBL" id="GAA4859045.1"/>
    </source>
</evidence>
<dbReference type="EMBL" id="BAABIS010000001">
    <property type="protein sequence ID" value="GAA4859045.1"/>
    <property type="molecule type" value="Genomic_DNA"/>
</dbReference>
<dbReference type="Proteomes" id="UP001501752">
    <property type="component" value="Unassembled WGS sequence"/>
</dbReference>
<reference evidence="3" key="1">
    <citation type="journal article" date="2019" name="Int. J. Syst. Evol. Microbiol.">
        <title>The Global Catalogue of Microorganisms (GCM) 10K type strain sequencing project: providing services to taxonomists for standard genome sequencing and annotation.</title>
        <authorList>
            <consortium name="The Broad Institute Genomics Platform"/>
            <consortium name="The Broad Institute Genome Sequencing Center for Infectious Disease"/>
            <person name="Wu L."/>
            <person name="Ma J."/>
        </authorList>
    </citation>
    <scope>NUCLEOTIDE SEQUENCE [LARGE SCALE GENOMIC DNA]</scope>
    <source>
        <strain evidence="3">JCM 13006</strain>
    </source>
</reference>
<keyword evidence="1" id="KW-0812">Transmembrane</keyword>
<keyword evidence="3" id="KW-1185">Reference proteome</keyword>
<keyword evidence="1" id="KW-1133">Transmembrane helix</keyword>
<sequence length="58" mass="6759">MAERDDTDISSRRRLQCPGRSFPMVWQFFVLVIASIGFPTLALLYMIGGLEYHDRRQP</sequence>
<gene>
    <name evidence="2" type="ORF">GCM10023235_41020</name>
</gene>
<name>A0ABP9DWK1_9ACTN</name>